<feature type="binding site" evidence="3">
    <location>
        <position position="311"/>
    </location>
    <ligand>
        <name>Mg(2+)</name>
        <dbReference type="ChEBI" id="CHEBI:18420"/>
        <label>1</label>
    </ligand>
</feature>
<comment type="caution">
    <text evidence="5">The sequence shown here is derived from an EMBL/GenBank/DDBJ whole genome shotgun (WGS) entry which is preliminary data.</text>
</comment>
<dbReference type="OrthoDB" id="9798107at2"/>
<feature type="binding site" evidence="3">
    <location>
        <position position="310"/>
    </location>
    <ligand>
        <name>Mg(2+)</name>
        <dbReference type="ChEBI" id="CHEBI:18420"/>
        <label>1</label>
    </ligand>
</feature>
<sequence length="437" mass="46145">MRLTSAQMDRACGAPLCSAVGDALGAGYEFGCAAVGPDGPAMIGGGLGNFAPGEWTDDTAMTWPVLAAAAKGVDLASPEALDEVAQGFLDWYASSPADIGTQTRQVLSSLRHTSPRHASPRQTSLPEELALQASRRESLRDGAGAPPQGPDEPLATRMAQAAADLHARTGRTGGNGSLMRTSPVALAHLDDPQRLTAAAEAVSALTHTDERAGQACALWSHAIRHAVLEGELDVQVGLPYLSDEAQGFWTARITEAEAQEPATFTPNGYVVTAFQAAWSAIRHTPVPDEMPCRHLQHTLDTAIRIGNDTDTVAAIAGGLLAARWGASAVPAEWRRIVHGYPGRTAEDLAEAATLAVRGGRPNAYGWPGVERIDYHQARRSVLVRHPFDDGVWLGNVLALDELPEEITAVVSLCLTGSRQVPAGMVHVPFRLIDEPGA</sequence>
<evidence type="ECO:0000313" key="5">
    <source>
        <dbReference type="EMBL" id="RWU85176.1"/>
    </source>
</evidence>
<accession>A0A444B9R2</accession>
<keyword evidence="2" id="KW-0378">Hydrolase</keyword>
<organism evidence="5 6">
    <name type="scientific">Janibacter hoylei PVAS-1</name>
    <dbReference type="NCBI Taxonomy" id="1210046"/>
    <lineage>
        <taxon>Bacteria</taxon>
        <taxon>Bacillati</taxon>
        <taxon>Actinomycetota</taxon>
        <taxon>Actinomycetes</taxon>
        <taxon>Micrococcales</taxon>
        <taxon>Intrasporangiaceae</taxon>
        <taxon>Janibacter</taxon>
    </lineage>
</organism>
<dbReference type="PANTHER" id="PTHR16222">
    <property type="entry name" value="ADP-RIBOSYLGLYCOHYDROLASE"/>
    <property type="match status" value="1"/>
</dbReference>
<feature type="binding site" evidence="3">
    <location>
        <position position="308"/>
    </location>
    <ligand>
        <name>Mg(2+)</name>
        <dbReference type="ChEBI" id="CHEBI:18420"/>
        <label>1</label>
    </ligand>
</feature>
<dbReference type="Proteomes" id="UP000288711">
    <property type="component" value="Unassembled WGS sequence"/>
</dbReference>
<keyword evidence="3" id="KW-0460">Magnesium</keyword>
<evidence type="ECO:0000256" key="3">
    <source>
        <dbReference type="PIRSR" id="PIRSR605502-1"/>
    </source>
</evidence>
<dbReference type="PANTHER" id="PTHR16222:SF24">
    <property type="entry name" value="ADP-RIBOSYLHYDROLASE ARH3"/>
    <property type="match status" value="1"/>
</dbReference>
<evidence type="ECO:0000256" key="4">
    <source>
        <dbReference type="SAM" id="MobiDB-lite"/>
    </source>
</evidence>
<keyword evidence="3" id="KW-0479">Metal-binding</keyword>
<dbReference type="InterPro" id="IPR050792">
    <property type="entry name" value="ADP-ribosylglycohydrolase"/>
</dbReference>
<evidence type="ECO:0008006" key="7">
    <source>
        <dbReference type="Google" id="ProtNLM"/>
    </source>
</evidence>
<dbReference type="Gene3D" id="1.10.4080.10">
    <property type="entry name" value="ADP-ribosylation/Crystallin J1"/>
    <property type="match status" value="1"/>
</dbReference>
<proteinExistence type="inferred from homology"/>
<evidence type="ECO:0000313" key="6">
    <source>
        <dbReference type="Proteomes" id="UP000288711"/>
    </source>
</evidence>
<dbReference type="GO" id="GO:0016787">
    <property type="term" value="F:hydrolase activity"/>
    <property type="evidence" value="ECO:0007669"/>
    <property type="project" value="UniProtKB-KW"/>
</dbReference>
<keyword evidence="6" id="KW-1185">Reference proteome</keyword>
<dbReference type="GO" id="GO:0046872">
    <property type="term" value="F:metal ion binding"/>
    <property type="evidence" value="ECO:0007669"/>
    <property type="project" value="UniProtKB-KW"/>
</dbReference>
<evidence type="ECO:0000256" key="2">
    <source>
        <dbReference type="ARBA" id="ARBA00022801"/>
    </source>
</evidence>
<dbReference type="InterPro" id="IPR036705">
    <property type="entry name" value="Ribosyl_crysJ1_sf"/>
</dbReference>
<gene>
    <name evidence="5" type="ORF">CWN80_03245</name>
</gene>
<dbReference type="InterPro" id="IPR005502">
    <property type="entry name" value="Ribosyl_crysJ1"/>
</dbReference>
<dbReference type="EMBL" id="PIPF01000002">
    <property type="protein sequence ID" value="RWU85176.1"/>
    <property type="molecule type" value="Genomic_DNA"/>
</dbReference>
<name>A0A444B9R2_9MICO</name>
<comment type="cofactor">
    <cofactor evidence="3">
        <name>Mg(2+)</name>
        <dbReference type="ChEBI" id="CHEBI:18420"/>
    </cofactor>
    <text evidence="3">Binds 2 magnesium ions per subunit.</text>
</comment>
<dbReference type="AlphaFoldDB" id="A0A444B9R2"/>
<evidence type="ECO:0000256" key="1">
    <source>
        <dbReference type="ARBA" id="ARBA00010702"/>
    </source>
</evidence>
<dbReference type="SUPFAM" id="SSF101478">
    <property type="entry name" value="ADP-ribosylglycohydrolase"/>
    <property type="match status" value="1"/>
</dbReference>
<feature type="region of interest" description="Disordered" evidence="4">
    <location>
        <begin position="107"/>
        <end position="153"/>
    </location>
</feature>
<comment type="similarity">
    <text evidence="1">Belongs to the ADP-ribosylglycohydrolase family.</text>
</comment>
<dbReference type="RefSeq" id="WP_128276873.1">
    <property type="nucleotide sequence ID" value="NZ_ALWX01000014.1"/>
</dbReference>
<reference evidence="5 6" key="1">
    <citation type="journal article" date="2009" name="Int. J. Syst. Evol. Microbiol.">
        <title>Janibacter hoylei sp. nov., Bacillus isronensis sp. nov. and Bacillus aryabhattai sp. nov., isolated from cryotubes used for collecting air from the upper atmosphere.</title>
        <authorList>
            <person name="Shivaji S."/>
            <person name="Chaturvedi P."/>
            <person name="Begum Z."/>
            <person name="Pindi P.K."/>
            <person name="Manorama R."/>
            <person name="Padmanaban D.A."/>
            <person name="Shouche Y.S."/>
            <person name="Pawar S."/>
            <person name="Vaishampayan P."/>
            <person name="Dutt C.B."/>
            <person name="Datta G.N."/>
            <person name="Manchanda R.K."/>
            <person name="Rao U.R."/>
            <person name="Bhargava P.M."/>
            <person name="Narlikar J.V."/>
        </authorList>
    </citation>
    <scope>NUCLEOTIDE SEQUENCE [LARGE SCALE GENOMIC DNA]</scope>
    <source>
        <strain evidence="5 6">PVAS-1</strain>
    </source>
</reference>
<dbReference type="Pfam" id="PF03747">
    <property type="entry name" value="ADP_ribosyl_GH"/>
    <property type="match status" value="1"/>
</dbReference>
<protein>
    <recommendedName>
        <fullName evidence="7">ADP-ribosylglycohydrolase</fullName>
    </recommendedName>
</protein>